<evidence type="ECO:0000256" key="2">
    <source>
        <dbReference type="ARBA" id="ARBA00005645"/>
    </source>
</evidence>
<comment type="subcellular location">
    <subcellularLocation>
        <location evidence="1">Membrane</location>
        <topology evidence="1">Multi-pass membrane protein</topology>
    </subcellularLocation>
</comment>
<accession>R1E5E4</accession>
<organism evidence="7 8">
    <name type="scientific">Botryosphaeria parva (strain UCR-NP2)</name>
    <name type="common">Grapevine canker fungus</name>
    <name type="synonym">Neofusicoccum parvum</name>
    <dbReference type="NCBI Taxonomy" id="1287680"/>
    <lineage>
        <taxon>Eukaryota</taxon>
        <taxon>Fungi</taxon>
        <taxon>Dikarya</taxon>
        <taxon>Ascomycota</taxon>
        <taxon>Pezizomycotina</taxon>
        <taxon>Dothideomycetes</taxon>
        <taxon>Dothideomycetes incertae sedis</taxon>
        <taxon>Botryosphaeriales</taxon>
        <taxon>Botryosphaeriaceae</taxon>
        <taxon>Neofusicoccum</taxon>
    </lineage>
</organism>
<reference evidence="8" key="1">
    <citation type="journal article" date="2013" name="Genome Announc.">
        <title>Draft genome sequence of Neofusicoccum parvum isolate UCR-NP2, a fungal vascular pathogen associated with grapevine cankers.</title>
        <authorList>
            <person name="Blanco-Ulate B."/>
            <person name="Rolshausen P."/>
            <person name="Cantu D."/>
        </authorList>
    </citation>
    <scope>NUCLEOTIDE SEQUENCE [LARGE SCALE GENOMIC DNA]</scope>
    <source>
        <strain evidence="8">UCR-NP2</strain>
    </source>
</reference>
<evidence type="ECO:0000313" key="7">
    <source>
        <dbReference type="EMBL" id="EOD42913.1"/>
    </source>
</evidence>
<dbReference type="InterPro" id="IPR007262">
    <property type="entry name" value="Vps55/LEPROT"/>
</dbReference>
<dbReference type="PROSITE" id="PS51257">
    <property type="entry name" value="PROKAR_LIPOPROTEIN"/>
    <property type="match status" value="1"/>
</dbReference>
<dbReference type="GO" id="GO:0032511">
    <property type="term" value="P:late endosome to vacuole transport via multivesicular body sorting pathway"/>
    <property type="evidence" value="ECO:0007669"/>
    <property type="project" value="EnsemblFungi"/>
</dbReference>
<protein>
    <submittedName>
        <fullName evidence="7">Putative vacuolar protein sorting 55 superfamily protein</fullName>
    </submittedName>
</protein>
<dbReference type="eggNOG" id="KOG2174">
    <property type="taxonomic scope" value="Eukaryota"/>
</dbReference>
<dbReference type="OrthoDB" id="14246at2759"/>
<dbReference type="STRING" id="1287680.R1E5E4"/>
<evidence type="ECO:0000256" key="1">
    <source>
        <dbReference type="ARBA" id="ARBA00004141"/>
    </source>
</evidence>
<name>R1E5E4_BOTPV</name>
<dbReference type="Proteomes" id="UP000013521">
    <property type="component" value="Unassembled WGS sequence"/>
</dbReference>
<sequence>MAGLKTIIALSFVLAIGFLLVILSCALWHNYFPLLVVATYVIAPLPNWVCGRAANPDDFMESSSSAVIDFGRFLTGFLVVMALPALLAHCALISSSAMVMSIIGGLLIYGTIISFTMFFQEDEEF</sequence>
<gene>
    <name evidence="7" type="ORF">UCRNP2_10422</name>
</gene>
<dbReference type="PANTHER" id="PTHR12050:SF0">
    <property type="entry name" value="RH04491P"/>
    <property type="match status" value="1"/>
</dbReference>
<feature type="transmembrane region" description="Helical" evidence="6">
    <location>
        <begin position="7"/>
        <end position="29"/>
    </location>
</feature>
<evidence type="ECO:0000256" key="6">
    <source>
        <dbReference type="SAM" id="Phobius"/>
    </source>
</evidence>
<proteinExistence type="inferred from homology"/>
<evidence type="ECO:0000256" key="3">
    <source>
        <dbReference type="ARBA" id="ARBA00022692"/>
    </source>
</evidence>
<dbReference type="GO" id="GO:0034424">
    <property type="term" value="C:Vps55/Vps68 complex"/>
    <property type="evidence" value="ECO:0007669"/>
    <property type="project" value="EnsemblFungi"/>
</dbReference>
<comment type="similarity">
    <text evidence="2">Belongs to the OB-RGRP/VPS55 family.</text>
</comment>
<feature type="transmembrane region" description="Helical" evidence="6">
    <location>
        <begin position="99"/>
        <end position="119"/>
    </location>
</feature>
<dbReference type="Pfam" id="PF04133">
    <property type="entry name" value="Vps55"/>
    <property type="match status" value="1"/>
</dbReference>
<dbReference type="OMA" id="RSHVDMT"/>
<keyword evidence="3 6" id="KW-0812">Transmembrane</keyword>
<evidence type="ECO:0000313" key="8">
    <source>
        <dbReference type="Proteomes" id="UP000013521"/>
    </source>
</evidence>
<keyword evidence="5 6" id="KW-0472">Membrane</keyword>
<evidence type="ECO:0000256" key="4">
    <source>
        <dbReference type="ARBA" id="ARBA00022989"/>
    </source>
</evidence>
<dbReference type="AlphaFoldDB" id="R1E5E4"/>
<dbReference type="GO" id="GO:0005770">
    <property type="term" value="C:late endosome"/>
    <property type="evidence" value="ECO:0007669"/>
    <property type="project" value="EnsemblFungi"/>
</dbReference>
<dbReference type="HOGENOM" id="CLU_134810_0_1_1"/>
<dbReference type="KEGG" id="npa:UCRNP2_10422"/>
<dbReference type="EMBL" id="KB916932">
    <property type="protein sequence ID" value="EOD42913.1"/>
    <property type="molecule type" value="Genomic_DNA"/>
</dbReference>
<feature type="transmembrane region" description="Helical" evidence="6">
    <location>
        <begin position="70"/>
        <end position="92"/>
    </location>
</feature>
<evidence type="ECO:0000256" key="5">
    <source>
        <dbReference type="ARBA" id="ARBA00023136"/>
    </source>
</evidence>
<dbReference type="PANTHER" id="PTHR12050">
    <property type="entry name" value="LEPTIN RECEPTOR-RELATED"/>
    <property type="match status" value="1"/>
</dbReference>
<keyword evidence="4 6" id="KW-1133">Transmembrane helix</keyword>